<reference evidence="3" key="1">
    <citation type="submission" date="2024-03" db="EMBL/GenBank/DDBJ databases">
        <authorList>
            <consortium name="ELIXIR-Norway"/>
            <consortium name="Elixir Norway"/>
        </authorList>
    </citation>
    <scope>NUCLEOTIDE SEQUENCE</scope>
</reference>
<dbReference type="PANTHER" id="PTHR45648:SF22">
    <property type="entry name" value="GDSL LIPASE_ACYLHYDROLASE FAMILY PROTEIN (AFU_ORTHOLOGUE AFUA_4G14700)"/>
    <property type="match status" value="1"/>
</dbReference>
<dbReference type="CDD" id="cd01837">
    <property type="entry name" value="SGNH_plant_lipase_like"/>
    <property type="match status" value="1"/>
</dbReference>
<dbReference type="SUPFAM" id="SSF52266">
    <property type="entry name" value="SGNH hydrolase"/>
    <property type="match status" value="1"/>
</dbReference>
<accession>A0ABP1BJZ9</accession>
<dbReference type="PANTHER" id="PTHR45648">
    <property type="entry name" value="GDSL LIPASE/ACYLHYDROLASE FAMILY PROTEIN (AFU_ORTHOLOGUE AFUA_4G14700)"/>
    <property type="match status" value="1"/>
</dbReference>
<name>A0ABP1BJZ9_9BRYO</name>
<dbReference type="InterPro" id="IPR036514">
    <property type="entry name" value="SGNH_hydro_sf"/>
</dbReference>
<evidence type="ECO:0000313" key="4">
    <source>
        <dbReference type="Proteomes" id="UP001497522"/>
    </source>
</evidence>
<dbReference type="EMBL" id="OZ023706">
    <property type="protein sequence ID" value="CAK9875943.1"/>
    <property type="molecule type" value="Genomic_DNA"/>
</dbReference>
<dbReference type="InterPro" id="IPR001087">
    <property type="entry name" value="GDSL"/>
</dbReference>
<evidence type="ECO:0008006" key="5">
    <source>
        <dbReference type="Google" id="ProtNLM"/>
    </source>
</evidence>
<dbReference type="InterPro" id="IPR035669">
    <property type="entry name" value="SGNH_plant_lipase-like"/>
</dbReference>
<proteinExistence type="inferred from homology"/>
<dbReference type="Pfam" id="PF00657">
    <property type="entry name" value="Lipase_GDSL"/>
    <property type="match status" value="1"/>
</dbReference>
<organism evidence="3 4">
    <name type="scientific">Sphagnum jensenii</name>
    <dbReference type="NCBI Taxonomy" id="128206"/>
    <lineage>
        <taxon>Eukaryota</taxon>
        <taxon>Viridiplantae</taxon>
        <taxon>Streptophyta</taxon>
        <taxon>Embryophyta</taxon>
        <taxon>Bryophyta</taxon>
        <taxon>Sphagnophytina</taxon>
        <taxon>Sphagnopsida</taxon>
        <taxon>Sphagnales</taxon>
        <taxon>Sphagnaceae</taxon>
        <taxon>Sphagnum</taxon>
    </lineage>
</organism>
<dbReference type="InterPro" id="IPR051058">
    <property type="entry name" value="GDSL_Est/Lipase"/>
</dbReference>
<evidence type="ECO:0000256" key="1">
    <source>
        <dbReference type="ARBA" id="ARBA00008668"/>
    </source>
</evidence>
<evidence type="ECO:0000256" key="2">
    <source>
        <dbReference type="ARBA" id="ARBA00022801"/>
    </source>
</evidence>
<gene>
    <name evidence="3" type="ORF">CSSPJE1EN2_LOCUS18165</name>
</gene>
<dbReference type="Gene3D" id="3.40.50.1110">
    <property type="entry name" value="SGNH hydrolase"/>
    <property type="match status" value="1"/>
</dbReference>
<evidence type="ECO:0000313" key="3">
    <source>
        <dbReference type="EMBL" id="CAK9875943.1"/>
    </source>
</evidence>
<keyword evidence="4" id="KW-1185">Reference proteome</keyword>
<dbReference type="Proteomes" id="UP001497522">
    <property type="component" value="Chromosome 5"/>
</dbReference>
<comment type="similarity">
    <text evidence="1">Belongs to the 'GDSL' lipolytic enzyme family.</text>
</comment>
<keyword evidence="2" id="KW-0378">Hydrolase</keyword>
<protein>
    <recommendedName>
        <fullName evidence="5">GDSL esterase/lipase</fullName>
    </recommendedName>
</protein>
<sequence>MAGALTQSSSVLASVVGAATLCILVLSKFVVAAGGASTTSTSLVPAVYIFGDSTVDTGNQKYLTTLITSDYPPYGRDFVPPGPTGRFSNGKLANDFGAERLGLPHAVNYLDQSATVQNYLQGVNFASSGSGYLNITGYILGVETVDEQLAFFRKVKEAIIASIGVNAAAEHMQKSFFLISTGSNDFINLYNIDPIIQAMYTPAQYEDLLISALSGYIQALYSYGARKIAVDSLAPLGCVPQQVGLFSKAGECVDSINEPIISFNAATKNLLTQLSSTLPGSYLVYFNAYDPIYEARNNPAAYGFQYGKEACCGSGAYSGLSPCTTLNVCNASDAHVFWDLFHPTEKMYGMLADGYWSGPPSLAYPYNLQQLVAF</sequence>